<dbReference type="Pfam" id="PF00501">
    <property type="entry name" value="AMP-binding"/>
    <property type="match status" value="1"/>
</dbReference>
<reference evidence="5" key="2">
    <citation type="journal article" date="2023" name="Infect Dis Poverty">
        <title>Chromosome-scale genome of the human blood fluke Schistosoma mekongi and its implications for public health.</title>
        <authorList>
            <person name="Zhou M."/>
            <person name="Xu L."/>
            <person name="Xu D."/>
            <person name="Chen W."/>
            <person name="Khan J."/>
            <person name="Hu Y."/>
            <person name="Huang H."/>
            <person name="Wei H."/>
            <person name="Zhang Y."/>
            <person name="Chusongsang P."/>
            <person name="Tanasarnprasert K."/>
            <person name="Hu X."/>
            <person name="Limpanont Y."/>
            <person name="Lv Z."/>
        </authorList>
    </citation>
    <scope>NUCLEOTIDE SEQUENCE</scope>
    <source>
        <strain evidence="5">LV_2022a</strain>
    </source>
</reference>
<dbReference type="GO" id="GO:0004467">
    <property type="term" value="F:long-chain fatty acid-CoA ligase activity"/>
    <property type="evidence" value="ECO:0007669"/>
    <property type="project" value="UniProtKB-EC"/>
</dbReference>
<dbReference type="SUPFAM" id="SSF56801">
    <property type="entry name" value="Acetyl-CoA synthetase-like"/>
    <property type="match status" value="1"/>
</dbReference>
<evidence type="ECO:0000313" key="6">
    <source>
        <dbReference type="Proteomes" id="UP001292079"/>
    </source>
</evidence>
<dbReference type="GO" id="GO:0005783">
    <property type="term" value="C:endoplasmic reticulum"/>
    <property type="evidence" value="ECO:0007669"/>
    <property type="project" value="TreeGrafter"/>
</dbReference>
<proteinExistence type="predicted"/>
<dbReference type="GO" id="GO:0016020">
    <property type="term" value="C:membrane"/>
    <property type="evidence" value="ECO:0007669"/>
    <property type="project" value="TreeGrafter"/>
</dbReference>
<sequence length="465" mass="52039">MPENQSSFPKPYLKFFKSDLPETLISTHLNHQSIICDPETGARKSPIVPKFADRLPMQTMKDIFEYGLNISRFYPCLGKRNSVEKPYFWLTYNEVDKRIQFVGSALLKIVGHRCNSENFVGIYGPNSPEWVIMQHACAAYGYTIVPLYPTFGNDAMQYILSQTNMNCMLCASGTEALHLMDKFESSLKYLIIISNDAKVEEVKSRHSSGVSVYLFDDFMVPSPTDLYMICYTSGSTGLPKGVLVNHEQIVDAVFSLYEATEYKLINAKSRHLSYLPLAHMMEQIISSAYLMGGSRLGFITNSVDNLLNDAKDLKVGVLSTVPRVVYRIHAKYQLKLNGMKIRKKLYDVIVKGKMAEHKRGKFYHRSILDKVFFGGLRKMFGGGIYCVMCGGAPLSPDISKFVHAVFGILAEGYGTTETMGIISTTLLGEYRLGTVGSVSYGVEVKLADVPDLGLVALRDQRGEVR</sequence>
<comment type="caution">
    <text evidence="5">The sequence shown here is derived from an EMBL/GenBank/DDBJ whole genome shotgun (WGS) entry which is preliminary data.</text>
</comment>
<feature type="domain" description="AMP-dependent synthetase/ligase" evidence="4">
    <location>
        <begin position="85"/>
        <end position="464"/>
    </location>
</feature>
<keyword evidence="2" id="KW-0276">Fatty acid metabolism</keyword>
<dbReference type="InterPro" id="IPR000873">
    <property type="entry name" value="AMP-dep_synth/lig_dom"/>
</dbReference>
<keyword evidence="1" id="KW-0436">Ligase</keyword>
<dbReference type="PANTHER" id="PTHR43272:SF107">
    <property type="entry name" value="LONG-CHAIN-FATTY-ACID--COA LIGASE 5"/>
    <property type="match status" value="1"/>
</dbReference>
<evidence type="ECO:0000256" key="2">
    <source>
        <dbReference type="ARBA" id="ARBA00022832"/>
    </source>
</evidence>
<evidence type="ECO:0000313" key="5">
    <source>
        <dbReference type="EMBL" id="KAK4468181.1"/>
    </source>
</evidence>
<accession>A0AAE1Z5W3</accession>
<keyword evidence="6" id="KW-1185">Reference proteome</keyword>
<reference evidence="5" key="1">
    <citation type="submission" date="2022-04" db="EMBL/GenBank/DDBJ databases">
        <authorList>
            <person name="Xu L."/>
            <person name="Lv Z."/>
        </authorList>
    </citation>
    <scope>NUCLEOTIDE SEQUENCE</scope>
    <source>
        <strain evidence="5">LV_2022a</strain>
    </source>
</reference>
<evidence type="ECO:0000259" key="4">
    <source>
        <dbReference type="Pfam" id="PF00501"/>
    </source>
</evidence>
<dbReference type="PROSITE" id="PS00455">
    <property type="entry name" value="AMP_BINDING"/>
    <property type="match status" value="1"/>
</dbReference>
<dbReference type="Proteomes" id="UP001292079">
    <property type="component" value="Unassembled WGS sequence"/>
</dbReference>
<organism evidence="5 6">
    <name type="scientific">Schistosoma mekongi</name>
    <name type="common">Parasitic worm</name>
    <dbReference type="NCBI Taxonomy" id="38744"/>
    <lineage>
        <taxon>Eukaryota</taxon>
        <taxon>Metazoa</taxon>
        <taxon>Spiralia</taxon>
        <taxon>Lophotrochozoa</taxon>
        <taxon>Platyhelminthes</taxon>
        <taxon>Trematoda</taxon>
        <taxon>Digenea</taxon>
        <taxon>Strigeidida</taxon>
        <taxon>Schistosomatoidea</taxon>
        <taxon>Schistosomatidae</taxon>
        <taxon>Schistosoma</taxon>
    </lineage>
</organism>
<name>A0AAE1Z5W3_SCHME</name>
<gene>
    <name evidence="5" type="ORF">MN116_008343</name>
</gene>
<evidence type="ECO:0000256" key="1">
    <source>
        <dbReference type="ARBA" id="ARBA00022598"/>
    </source>
</evidence>
<dbReference type="EC" id="6.2.1.3" evidence="3"/>
<dbReference type="PANTHER" id="PTHR43272">
    <property type="entry name" value="LONG-CHAIN-FATTY-ACID--COA LIGASE"/>
    <property type="match status" value="1"/>
</dbReference>
<dbReference type="EMBL" id="JALJAT010000007">
    <property type="protein sequence ID" value="KAK4468181.1"/>
    <property type="molecule type" value="Genomic_DNA"/>
</dbReference>
<dbReference type="InterPro" id="IPR042099">
    <property type="entry name" value="ANL_N_sf"/>
</dbReference>
<evidence type="ECO:0000256" key="3">
    <source>
        <dbReference type="ARBA" id="ARBA00026121"/>
    </source>
</evidence>
<keyword evidence="2" id="KW-0443">Lipid metabolism</keyword>
<dbReference type="AlphaFoldDB" id="A0AAE1Z5W3"/>
<dbReference type="InterPro" id="IPR020845">
    <property type="entry name" value="AMP-binding_CS"/>
</dbReference>
<dbReference type="Gene3D" id="3.40.50.12780">
    <property type="entry name" value="N-terminal domain of ligase-like"/>
    <property type="match status" value="1"/>
</dbReference>
<protein>
    <recommendedName>
        <fullName evidence="3">long-chain-fatty-acid--CoA ligase</fullName>
        <ecNumber evidence="3">6.2.1.3</ecNumber>
    </recommendedName>
</protein>